<evidence type="ECO:0000313" key="4">
    <source>
        <dbReference type="EMBL" id="ELT97375.1"/>
    </source>
</evidence>
<dbReference type="Proteomes" id="UP000014760">
    <property type="component" value="Unassembled WGS sequence"/>
</dbReference>
<evidence type="ECO:0000313" key="5">
    <source>
        <dbReference type="EnsemblMetazoa" id="CapteP190557"/>
    </source>
</evidence>
<protein>
    <recommendedName>
        <fullName evidence="3">HTH CENPB-type domain-containing protein</fullName>
    </recommendedName>
</protein>
<feature type="domain" description="HTH CENPB-type" evidence="3">
    <location>
        <begin position="107"/>
        <end position="179"/>
    </location>
</feature>
<dbReference type="PROSITE" id="PS51253">
    <property type="entry name" value="HTH_CENPB"/>
    <property type="match status" value="1"/>
</dbReference>
<feature type="compositionally biased region" description="Low complexity" evidence="2">
    <location>
        <begin position="216"/>
        <end position="235"/>
    </location>
</feature>
<dbReference type="SMART" id="SM00674">
    <property type="entry name" value="CENPB"/>
    <property type="match status" value="1"/>
</dbReference>
<evidence type="ECO:0000313" key="6">
    <source>
        <dbReference type="Proteomes" id="UP000014760"/>
    </source>
</evidence>
<organism evidence="4">
    <name type="scientific">Capitella teleta</name>
    <name type="common">Polychaete worm</name>
    <dbReference type="NCBI Taxonomy" id="283909"/>
    <lineage>
        <taxon>Eukaryota</taxon>
        <taxon>Metazoa</taxon>
        <taxon>Spiralia</taxon>
        <taxon>Lophotrochozoa</taxon>
        <taxon>Annelida</taxon>
        <taxon>Polychaeta</taxon>
        <taxon>Sedentaria</taxon>
        <taxon>Scolecida</taxon>
        <taxon>Capitellidae</taxon>
        <taxon>Capitella</taxon>
    </lineage>
</organism>
<dbReference type="InterPro" id="IPR009057">
    <property type="entry name" value="Homeodomain-like_sf"/>
</dbReference>
<dbReference type="GO" id="GO:0003677">
    <property type="term" value="F:DNA binding"/>
    <property type="evidence" value="ECO:0007669"/>
    <property type="project" value="UniProtKB-KW"/>
</dbReference>
<reference evidence="4 6" key="2">
    <citation type="journal article" date="2013" name="Nature">
        <title>Insights into bilaterian evolution from three spiralian genomes.</title>
        <authorList>
            <person name="Simakov O."/>
            <person name="Marletaz F."/>
            <person name="Cho S.J."/>
            <person name="Edsinger-Gonzales E."/>
            <person name="Havlak P."/>
            <person name="Hellsten U."/>
            <person name="Kuo D.H."/>
            <person name="Larsson T."/>
            <person name="Lv J."/>
            <person name="Arendt D."/>
            <person name="Savage R."/>
            <person name="Osoegawa K."/>
            <person name="de Jong P."/>
            <person name="Grimwood J."/>
            <person name="Chapman J.A."/>
            <person name="Shapiro H."/>
            <person name="Aerts A."/>
            <person name="Otillar R.P."/>
            <person name="Terry A.Y."/>
            <person name="Boore J.L."/>
            <person name="Grigoriev I.V."/>
            <person name="Lindberg D.R."/>
            <person name="Seaver E.C."/>
            <person name="Weisblat D.A."/>
            <person name="Putnam N.H."/>
            <person name="Rokhsar D.S."/>
        </authorList>
    </citation>
    <scope>NUCLEOTIDE SEQUENCE</scope>
    <source>
        <strain evidence="4 6">I ESC-2004</strain>
    </source>
</reference>
<keyword evidence="1" id="KW-0238">DNA-binding</keyword>
<reference evidence="5" key="3">
    <citation type="submission" date="2015-06" db="UniProtKB">
        <authorList>
            <consortium name="EnsemblMetazoa"/>
        </authorList>
    </citation>
    <scope>IDENTIFICATION</scope>
</reference>
<dbReference type="Pfam" id="PF03221">
    <property type="entry name" value="HTH_Tnp_Tc5"/>
    <property type="match status" value="1"/>
</dbReference>
<gene>
    <name evidence="4" type="ORF">CAPTEDRAFT_190557</name>
</gene>
<dbReference type="EMBL" id="AMQN01010922">
    <property type="status" value="NOT_ANNOTATED_CDS"/>
    <property type="molecule type" value="Genomic_DNA"/>
</dbReference>
<proteinExistence type="predicted"/>
<dbReference type="EMBL" id="KB308570">
    <property type="protein sequence ID" value="ELT97375.1"/>
    <property type="molecule type" value="Genomic_DNA"/>
</dbReference>
<dbReference type="InterPro" id="IPR006600">
    <property type="entry name" value="HTH_CenpB_DNA-bd_dom"/>
</dbReference>
<keyword evidence="6" id="KW-1185">Reference proteome</keyword>
<reference evidence="6" key="1">
    <citation type="submission" date="2012-12" db="EMBL/GenBank/DDBJ databases">
        <authorList>
            <person name="Hellsten U."/>
            <person name="Grimwood J."/>
            <person name="Chapman J.A."/>
            <person name="Shapiro H."/>
            <person name="Aerts A."/>
            <person name="Otillar R.P."/>
            <person name="Terry A.Y."/>
            <person name="Boore J.L."/>
            <person name="Simakov O."/>
            <person name="Marletaz F."/>
            <person name="Cho S.-J."/>
            <person name="Edsinger-Gonzales E."/>
            <person name="Havlak P."/>
            <person name="Kuo D.-H."/>
            <person name="Larsson T."/>
            <person name="Lv J."/>
            <person name="Arendt D."/>
            <person name="Savage R."/>
            <person name="Osoegawa K."/>
            <person name="de Jong P."/>
            <person name="Lindberg D.R."/>
            <person name="Seaver E.C."/>
            <person name="Weisblat D.A."/>
            <person name="Putnam N.H."/>
            <person name="Grigoriev I.V."/>
            <person name="Rokhsar D.S."/>
        </authorList>
    </citation>
    <scope>NUCLEOTIDE SEQUENCE</scope>
    <source>
        <strain evidence="6">I ESC-2004</strain>
    </source>
</reference>
<evidence type="ECO:0000256" key="2">
    <source>
        <dbReference type="SAM" id="MobiDB-lite"/>
    </source>
</evidence>
<evidence type="ECO:0000259" key="3">
    <source>
        <dbReference type="PROSITE" id="PS51253"/>
    </source>
</evidence>
<feature type="region of interest" description="Disordered" evidence="2">
    <location>
        <begin position="273"/>
        <end position="297"/>
    </location>
</feature>
<dbReference type="EnsemblMetazoa" id="CapteT190557">
    <property type="protein sequence ID" value="CapteP190557"/>
    <property type="gene ID" value="CapteG190557"/>
</dbReference>
<dbReference type="Gene3D" id="1.10.10.60">
    <property type="entry name" value="Homeodomain-like"/>
    <property type="match status" value="1"/>
</dbReference>
<dbReference type="SUPFAM" id="SSF46689">
    <property type="entry name" value="Homeodomain-like"/>
    <property type="match status" value="1"/>
</dbReference>
<feature type="compositionally biased region" description="Polar residues" evidence="2">
    <location>
        <begin position="197"/>
        <end position="209"/>
    </location>
</feature>
<sequence>MEWRLGYYYIMHTINTDVFQGLILRSVTWDYSMPRERRSTSLVSGRVQMTRGMKAMICRMKSDDPKLTIRNIGDFLFKEYNVRIGRTTIFETLREKKYWLSAPVNDSYCRRRLPKHPELEEALFNWYSDRRLAQPSQRITDQQILNQAQIIGKHIAPDLTYSAGWLSRFKQRKGIVQRTPSGKSVHSVQHPKPCSVASDNKTVQNTHSELASIKIEPMSDSESSSDSVLNDPSESNYQKPMQCSISSVGRTPPTTDSDITRVKIEPNHMDVDLMNTSSDLRPLPSSSSDNSEVPRPITPLTAAPPYANGLRIKNAEIVTADHAKEALGVLSTFFRKLTDSEFSHMGVDREARMKELSSMMLDVNRLSQQKFYQLKLTDYFPSK</sequence>
<dbReference type="HOGENOM" id="CLU_722083_0_0_1"/>
<name>R7U2I5_CAPTE</name>
<dbReference type="OrthoDB" id="125347at2759"/>
<dbReference type="AlphaFoldDB" id="R7U2I5"/>
<accession>R7U2I5</accession>
<feature type="compositionally biased region" description="Low complexity" evidence="2">
    <location>
        <begin position="277"/>
        <end position="291"/>
    </location>
</feature>
<feature type="compositionally biased region" description="Polar residues" evidence="2">
    <location>
        <begin position="236"/>
        <end position="257"/>
    </location>
</feature>
<evidence type="ECO:0000256" key="1">
    <source>
        <dbReference type="ARBA" id="ARBA00023125"/>
    </source>
</evidence>
<feature type="region of interest" description="Disordered" evidence="2">
    <location>
        <begin position="179"/>
        <end position="259"/>
    </location>
</feature>